<proteinExistence type="inferred from homology"/>
<name>A0ABP9KZA9_9NOCA</name>
<dbReference type="Gene3D" id="3.40.50.1820">
    <property type="entry name" value="alpha/beta hydrolase"/>
    <property type="match status" value="1"/>
</dbReference>
<dbReference type="InterPro" id="IPR001031">
    <property type="entry name" value="Thioesterase"/>
</dbReference>
<dbReference type="Proteomes" id="UP001500603">
    <property type="component" value="Unassembled WGS sequence"/>
</dbReference>
<dbReference type="RefSeq" id="WP_345499123.1">
    <property type="nucleotide sequence ID" value="NZ_BAABJM010000007.1"/>
</dbReference>
<evidence type="ECO:0000256" key="2">
    <source>
        <dbReference type="ARBA" id="ARBA00015007"/>
    </source>
</evidence>
<dbReference type="GO" id="GO:0016787">
    <property type="term" value="F:hydrolase activity"/>
    <property type="evidence" value="ECO:0007669"/>
    <property type="project" value="UniProtKB-KW"/>
</dbReference>
<dbReference type="Pfam" id="PF00975">
    <property type="entry name" value="Thioesterase"/>
    <property type="match status" value="1"/>
</dbReference>
<accession>A0ABP9KZA9</accession>
<feature type="domain" description="Thioesterase" evidence="4">
    <location>
        <begin position="20"/>
        <end position="239"/>
    </location>
</feature>
<evidence type="ECO:0000256" key="3">
    <source>
        <dbReference type="ARBA" id="ARBA00024293"/>
    </source>
</evidence>
<gene>
    <name evidence="5" type="ORF">GCM10023318_55430</name>
</gene>
<dbReference type="InterPro" id="IPR029058">
    <property type="entry name" value="AB_hydrolase_fold"/>
</dbReference>
<comment type="catalytic activity">
    <reaction evidence="3">
        <text>a fatty acyl-CoA + H2O = a fatty acid + CoA + H(+)</text>
        <dbReference type="Rhea" id="RHEA:16781"/>
        <dbReference type="ChEBI" id="CHEBI:15377"/>
        <dbReference type="ChEBI" id="CHEBI:15378"/>
        <dbReference type="ChEBI" id="CHEBI:28868"/>
        <dbReference type="ChEBI" id="CHEBI:57287"/>
        <dbReference type="ChEBI" id="CHEBI:77636"/>
    </reaction>
</comment>
<dbReference type="PANTHER" id="PTHR11487:SF0">
    <property type="entry name" value="S-ACYL FATTY ACID SYNTHASE THIOESTERASE, MEDIUM CHAIN"/>
    <property type="match status" value="1"/>
</dbReference>
<evidence type="ECO:0000259" key="4">
    <source>
        <dbReference type="Pfam" id="PF00975"/>
    </source>
</evidence>
<comment type="similarity">
    <text evidence="1">Belongs to the thioesterase family.</text>
</comment>
<evidence type="ECO:0000313" key="5">
    <source>
        <dbReference type="EMBL" id="GAA5066835.1"/>
    </source>
</evidence>
<reference evidence="6" key="1">
    <citation type="journal article" date="2019" name="Int. J. Syst. Evol. Microbiol.">
        <title>The Global Catalogue of Microorganisms (GCM) 10K type strain sequencing project: providing services to taxonomists for standard genome sequencing and annotation.</title>
        <authorList>
            <consortium name="The Broad Institute Genomics Platform"/>
            <consortium name="The Broad Institute Genome Sequencing Center for Infectious Disease"/>
            <person name="Wu L."/>
            <person name="Ma J."/>
        </authorList>
    </citation>
    <scope>NUCLEOTIDE SEQUENCE [LARGE SCALE GENOMIC DNA]</scope>
    <source>
        <strain evidence="6">JCM 18298</strain>
    </source>
</reference>
<keyword evidence="6" id="KW-1185">Reference proteome</keyword>
<protein>
    <recommendedName>
        <fullName evidence="2">Thioesterase TesA</fullName>
    </recommendedName>
</protein>
<sequence>MHKPGWIRKFHKSDSPQRTPLLIFPHAGAGASAYRKLSKVLSAHFDVIVFQYPGRQDRASEPPLTSLPDIAAGAFAEFSSSVYHRGDPIITFGHSMGALVSFEFVRLAEAAGIPVRQATISAAVAPSRAAFRQRPPTEDEALLDHLATLEGTGSDVLASRELMRMALPVVKADHLASDAYTCPENVRIATRVHAIGGDQDPIVELADLHGWRKHSDDVEVTVFEGGHFYLNDHLDTMADLLAEHARGGLTA</sequence>
<comment type="caution">
    <text evidence="5">The sequence shown here is derived from an EMBL/GenBank/DDBJ whole genome shotgun (WGS) entry which is preliminary data.</text>
</comment>
<dbReference type="InterPro" id="IPR012223">
    <property type="entry name" value="TEII"/>
</dbReference>
<evidence type="ECO:0000313" key="6">
    <source>
        <dbReference type="Proteomes" id="UP001500603"/>
    </source>
</evidence>
<organism evidence="5 6">
    <name type="scientific">Nocardia callitridis</name>
    <dbReference type="NCBI Taxonomy" id="648753"/>
    <lineage>
        <taxon>Bacteria</taxon>
        <taxon>Bacillati</taxon>
        <taxon>Actinomycetota</taxon>
        <taxon>Actinomycetes</taxon>
        <taxon>Mycobacteriales</taxon>
        <taxon>Nocardiaceae</taxon>
        <taxon>Nocardia</taxon>
    </lineage>
</organism>
<dbReference type="EMBL" id="BAABJM010000007">
    <property type="protein sequence ID" value="GAA5066835.1"/>
    <property type="molecule type" value="Genomic_DNA"/>
</dbReference>
<dbReference type="PANTHER" id="PTHR11487">
    <property type="entry name" value="THIOESTERASE"/>
    <property type="match status" value="1"/>
</dbReference>
<dbReference type="SUPFAM" id="SSF53474">
    <property type="entry name" value="alpha/beta-Hydrolases"/>
    <property type="match status" value="1"/>
</dbReference>
<keyword evidence="5" id="KW-0378">Hydrolase</keyword>
<evidence type="ECO:0000256" key="1">
    <source>
        <dbReference type="ARBA" id="ARBA00007169"/>
    </source>
</evidence>